<proteinExistence type="predicted"/>
<feature type="domain" description="Serine aminopeptidase S33" evidence="1">
    <location>
        <begin position="49"/>
        <end position="248"/>
    </location>
</feature>
<dbReference type="InterPro" id="IPR029058">
    <property type="entry name" value="AB_hydrolase_fold"/>
</dbReference>
<evidence type="ECO:0000313" key="2">
    <source>
        <dbReference type="EMBL" id="RNB50115.1"/>
    </source>
</evidence>
<evidence type="ECO:0000259" key="1">
    <source>
        <dbReference type="Pfam" id="PF12146"/>
    </source>
</evidence>
<comment type="caution">
    <text evidence="2">The sequence shown here is derived from an EMBL/GenBank/DDBJ whole genome shotgun (WGS) entry which is preliminary data.</text>
</comment>
<dbReference type="SUPFAM" id="SSF53474">
    <property type="entry name" value="alpha/beta-Hydrolases"/>
    <property type="match status" value="1"/>
</dbReference>
<dbReference type="AlphaFoldDB" id="A0A3M8AHZ0"/>
<organism evidence="2 3">
    <name type="scientific">Agromyces tardus</name>
    <dbReference type="NCBI Taxonomy" id="2583849"/>
    <lineage>
        <taxon>Bacteria</taxon>
        <taxon>Bacillati</taxon>
        <taxon>Actinomycetota</taxon>
        <taxon>Actinomycetes</taxon>
        <taxon>Micrococcales</taxon>
        <taxon>Microbacteriaceae</taxon>
        <taxon>Agromyces</taxon>
    </lineage>
</organism>
<accession>A0A3M8AHZ0</accession>
<dbReference type="Pfam" id="PF12146">
    <property type="entry name" value="Hydrolase_4"/>
    <property type="match status" value="1"/>
</dbReference>
<keyword evidence="2" id="KW-0378">Hydrolase</keyword>
<keyword evidence="3" id="KW-1185">Reference proteome</keyword>
<dbReference type="InterPro" id="IPR022742">
    <property type="entry name" value="Hydrolase_4"/>
</dbReference>
<protein>
    <submittedName>
        <fullName evidence="2">Alpha/beta hydrolase</fullName>
    </submittedName>
</protein>
<dbReference type="Gene3D" id="3.40.50.1820">
    <property type="entry name" value="alpha/beta hydrolase"/>
    <property type="match status" value="1"/>
</dbReference>
<dbReference type="EMBL" id="RHHB01000011">
    <property type="protein sequence ID" value="RNB50115.1"/>
    <property type="molecule type" value="Genomic_DNA"/>
</dbReference>
<name>A0A3M8AHZ0_9MICO</name>
<dbReference type="InterPro" id="IPR051044">
    <property type="entry name" value="MAG_DAG_Lipase"/>
</dbReference>
<dbReference type="RefSeq" id="WP_122936623.1">
    <property type="nucleotide sequence ID" value="NZ_JBHSNT010000060.1"/>
</dbReference>
<dbReference type="Proteomes" id="UP000275048">
    <property type="component" value="Unassembled WGS sequence"/>
</dbReference>
<gene>
    <name evidence="2" type="ORF">EDM22_08450</name>
</gene>
<dbReference type="OrthoDB" id="9801217at2"/>
<dbReference type="GO" id="GO:0016787">
    <property type="term" value="F:hydrolase activity"/>
    <property type="evidence" value="ECO:0007669"/>
    <property type="project" value="UniProtKB-KW"/>
</dbReference>
<dbReference type="PANTHER" id="PTHR11614">
    <property type="entry name" value="PHOSPHOLIPASE-RELATED"/>
    <property type="match status" value="1"/>
</dbReference>
<sequence length="338" mass="37383">MPMWLPDILGSPFERLELELAPDVEGPVSATLVRRTRDEVIDGPGVFDVLYVHGWSDYFFQRELAEYWISRGARFHALDLRKYGRSLRPHQTPGYVEDLAVYDEDIRAALDVVRARSTVPLVLMGHSTGGLTLSLWVSRHPDAADGLVLNSPWLELQTRAVGRALLEPVVGFGAVMHPHSEFPEVDLGFYSRTVSARLDGEWEYDDAWRPEHGFRANRGWLNAILRGQAAVAKGLGIRIPALVLLSARSMLQPMWSEQMRYADTAIEVGGVARRAADLGLDVSIRRIDGALHDVALSAAPVRAMVWEAIDRWLPSVVEAAPRAAARDRAAVLGLPGTG</sequence>
<evidence type="ECO:0000313" key="3">
    <source>
        <dbReference type="Proteomes" id="UP000275048"/>
    </source>
</evidence>
<reference evidence="2 3" key="1">
    <citation type="submission" date="2018-10" db="EMBL/GenBank/DDBJ databases">
        <title>Isolation, diversity and antibacterial activity of antinobacteria from the wheat rhizosphere soil.</title>
        <authorList>
            <person name="Sun T."/>
        </authorList>
    </citation>
    <scope>NUCLEOTIDE SEQUENCE [LARGE SCALE GENOMIC DNA]</scope>
    <source>
        <strain evidence="2 3">SJ-23</strain>
    </source>
</reference>